<dbReference type="RefSeq" id="WP_021796497.1">
    <property type="nucleotide sequence ID" value="NZ_ACVN02000048.1"/>
</dbReference>
<dbReference type="Gene3D" id="3.40.50.2000">
    <property type="entry name" value="Glycogen Phosphorylase B"/>
    <property type="match status" value="1"/>
</dbReference>
<name>U2QZH0_9ACTN</name>
<dbReference type="AlphaFoldDB" id="U2QZH0"/>
<dbReference type="GO" id="GO:0016758">
    <property type="term" value="F:hexosyltransferase activity"/>
    <property type="evidence" value="ECO:0007669"/>
    <property type="project" value="InterPro"/>
</dbReference>
<evidence type="ECO:0000313" key="3">
    <source>
        <dbReference type="Proteomes" id="UP000017052"/>
    </source>
</evidence>
<dbReference type="Proteomes" id="UP000017052">
    <property type="component" value="Unassembled WGS sequence"/>
</dbReference>
<comment type="caution">
    <text evidence="2">The sequence shown here is derived from an EMBL/GenBank/DDBJ whole genome shotgun (WGS) entry which is preliminary data.</text>
</comment>
<dbReference type="SUPFAM" id="SSF53756">
    <property type="entry name" value="UDP-Glycosyltransferase/glycogen phosphorylase"/>
    <property type="match status" value="1"/>
</dbReference>
<dbReference type="PANTHER" id="PTHR21015">
    <property type="entry name" value="UDP-N-ACETYLGLUCOSAMINE--N-ACETYLMURAMYL-(PENTAPEPTIDE) PYROPHOSPHORYL-UNDECAPRENOL N-ACETYLGLUCOSAMINE TRANSFERASE 1"/>
    <property type="match status" value="1"/>
</dbReference>
<dbReference type="OrthoDB" id="9802126at2"/>
<feature type="domain" description="Glycosyl transferase family 28 C-terminal" evidence="1">
    <location>
        <begin position="229"/>
        <end position="334"/>
    </location>
</feature>
<dbReference type="InterPro" id="IPR007235">
    <property type="entry name" value="Glyco_trans_28_C"/>
</dbReference>
<dbReference type="Pfam" id="PF04101">
    <property type="entry name" value="Glyco_tran_28_C"/>
    <property type="match status" value="1"/>
</dbReference>
<dbReference type="EMBL" id="ACVN02000048">
    <property type="protein sequence ID" value="ERK61579.1"/>
    <property type="molecule type" value="Genomic_DNA"/>
</dbReference>
<dbReference type="PANTHER" id="PTHR21015:SF28">
    <property type="entry name" value="SLL1722 PROTEIN"/>
    <property type="match status" value="1"/>
</dbReference>
<evidence type="ECO:0000259" key="1">
    <source>
        <dbReference type="Pfam" id="PF04101"/>
    </source>
</evidence>
<accession>U2QZH0</accession>
<sequence length="336" mass="35424">MDDTTIRVLLCSHDSQGLGHVRRNLALAHALSRAVPGATGRPLSGLLVTGLSMGDDCVLPAGFDWLTIPGVAKGPAGYEARRLACSTGRLVGLRSALVEAALLAHAPDLVIIDRHVYGVQRELRRPLHRLRAERPGVRVVLGLREVLDDPAVAAAEWRALGDPTELNALLDEVWVYGDPAVHDPVADGEVPDALAGRVRFTGYLAHGRRGLDRGAEPVGRPFVLTTAGGGSDGFALLRAAARMTVPDGHEHVVVAGPQLDDARLAAVEALAGPRTRVLRSWRGLGERIGEAAAVIAMGGYNTACEILATGTPALVVPREEPRVEQLIRARALAAAG</sequence>
<protein>
    <submittedName>
        <fullName evidence="2">Glycosyltransferase family 1 domain protein</fullName>
    </submittedName>
</protein>
<evidence type="ECO:0000313" key="2">
    <source>
        <dbReference type="EMBL" id="ERK61579.1"/>
    </source>
</evidence>
<keyword evidence="3" id="KW-1185">Reference proteome</keyword>
<reference evidence="2" key="1">
    <citation type="submission" date="2013-08" db="EMBL/GenBank/DDBJ databases">
        <authorList>
            <person name="Durkin A.S."/>
            <person name="Haft D.R."/>
            <person name="McCorrison J."/>
            <person name="Torralba M."/>
            <person name="Gillis M."/>
            <person name="Haft D.H."/>
            <person name="Methe B."/>
            <person name="Sutton G."/>
            <person name="Nelson K.E."/>
        </authorList>
    </citation>
    <scope>NUCLEOTIDE SEQUENCE [LARGE SCALE GENOMIC DNA]</scope>
    <source>
        <strain evidence="2">F0233</strain>
    </source>
</reference>
<organism evidence="2 3">
    <name type="scientific">Propionibacterium acidifaciens F0233</name>
    <dbReference type="NCBI Taxonomy" id="553198"/>
    <lineage>
        <taxon>Bacteria</taxon>
        <taxon>Bacillati</taxon>
        <taxon>Actinomycetota</taxon>
        <taxon>Actinomycetes</taxon>
        <taxon>Propionibacteriales</taxon>
        <taxon>Propionibacteriaceae</taxon>
        <taxon>Propionibacterium</taxon>
    </lineage>
</organism>
<proteinExistence type="predicted"/>
<feature type="non-terminal residue" evidence="2">
    <location>
        <position position="336"/>
    </location>
</feature>
<gene>
    <name evidence="2" type="ORF">HMPREF0682_1865</name>
</gene>